<evidence type="ECO:0000256" key="1">
    <source>
        <dbReference type="ARBA" id="ARBA00009986"/>
    </source>
</evidence>
<dbReference type="PROSITE" id="PS00687">
    <property type="entry name" value="ALDEHYDE_DEHYDR_GLU"/>
    <property type="match status" value="1"/>
</dbReference>
<dbReference type="Pfam" id="PF00171">
    <property type="entry name" value="Aldedh"/>
    <property type="match status" value="1"/>
</dbReference>
<name>A0A1X6XJ35_9MICO</name>
<dbReference type="FunFam" id="3.40.309.10:FF:000012">
    <property type="entry name" value="Betaine aldehyde dehydrogenase"/>
    <property type="match status" value="1"/>
</dbReference>
<keyword evidence="2 4" id="KW-0560">Oxidoreductase</keyword>
<dbReference type="EC" id="1.2.1.3" evidence="6"/>
<dbReference type="InterPro" id="IPR016161">
    <property type="entry name" value="Ald_DH/histidinol_DH"/>
</dbReference>
<evidence type="ECO:0000256" key="3">
    <source>
        <dbReference type="PROSITE-ProRule" id="PRU10007"/>
    </source>
</evidence>
<dbReference type="FunFam" id="3.40.605.10:FF:000007">
    <property type="entry name" value="NAD/NADP-dependent betaine aldehyde dehydrogenase"/>
    <property type="match status" value="1"/>
</dbReference>
<evidence type="ECO:0000256" key="2">
    <source>
        <dbReference type="ARBA" id="ARBA00023002"/>
    </source>
</evidence>
<keyword evidence="7" id="KW-1185">Reference proteome</keyword>
<dbReference type="PANTHER" id="PTHR42804:SF1">
    <property type="entry name" value="ALDEHYDE DEHYDROGENASE-RELATED"/>
    <property type="match status" value="1"/>
</dbReference>
<sequence>MNSRSELFIGGDWVAPQGTETINAYSAATEEQIGSFPEASPADIDSAVHAARAALTSPEWAEISQAERSALMHRFADVLDSHKTDRARTVSMQNGMPISVANFAEGDGVVALLRYYADLAKTVELEEVRPRLDGTGTTVVQRTPVGVVGAIAPWNFPAVLSMFKLAPVLASGSTVVFKPSPETTLDSFMLAEAAQEAGIPAGVINVVPGGAETGKYLVAHPGVDKVAFTGSTRAGRQIGKVCGELLRPVTLELGGKSAGIILEDASVEETVAGLATASLLNTGQTCYMSTRILAPKSRYAEFVEAITAMASSLPVGDPLDPNTFVGPVVSKTQQERVLGYIEMGKAEGATLTTGGGKPKGIDKGWYVEPTVFSDVDNNSVIAREEIFGPVLSVIPYSDEDEAVALANDSEYGLGGTVWTADKDRGLGVARRVVSGSFGVNRYDLDWGAPFGGVKSSGLGRELGPEGLEAYFSLKSIFLGD</sequence>
<evidence type="ECO:0000313" key="6">
    <source>
        <dbReference type="EMBL" id="SLM99153.1"/>
    </source>
</evidence>
<dbReference type="RefSeq" id="WP_218777937.1">
    <property type="nucleotide sequence ID" value="NZ_FWFF01000017.1"/>
</dbReference>
<evidence type="ECO:0000313" key="7">
    <source>
        <dbReference type="Proteomes" id="UP000196581"/>
    </source>
</evidence>
<gene>
    <name evidence="6" type="ORF">FM105_10395</name>
</gene>
<proteinExistence type="inferred from homology"/>
<protein>
    <submittedName>
        <fullName evidence="6">Aldehyde dehydrogenase</fullName>
        <ecNumber evidence="6">1.2.1.3</ecNumber>
    </submittedName>
</protein>
<accession>A0A1X6XJ35</accession>
<dbReference type="PANTHER" id="PTHR42804">
    <property type="entry name" value="ALDEHYDE DEHYDROGENASE"/>
    <property type="match status" value="1"/>
</dbReference>
<evidence type="ECO:0000259" key="5">
    <source>
        <dbReference type="Pfam" id="PF00171"/>
    </source>
</evidence>
<evidence type="ECO:0000256" key="4">
    <source>
        <dbReference type="RuleBase" id="RU003345"/>
    </source>
</evidence>
<dbReference type="Proteomes" id="UP000196581">
    <property type="component" value="Unassembled WGS sequence"/>
</dbReference>
<dbReference type="InterPro" id="IPR029510">
    <property type="entry name" value="Ald_DH_CS_GLU"/>
</dbReference>
<organism evidence="6 7">
    <name type="scientific">Brevibacterium yomogidense</name>
    <dbReference type="NCBI Taxonomy" id="946573"/>
    <lineage>
        <taxon>Bacteria</taxon>
        <taxon>Bacillati</taxon>
        <taxon>Actinomycetota</taxon>
        <taxon>Actinomycetes</taxon>
        <taxon>Micrococcales</taxon>
        <taxon>Brevibacteriaceae</taxon>
        <taxon>Brevibacterium</taxon>
    </lineage>
</organism>
<dbReference type="GO" id="GO:0004029">
    <property type="term" value="F:aldehyde dehydrogenase (NAD+) activity"/>
    <property type="evidence" value="ECO:0007669"/>
    <property type="project" value="UniProtKB-EC"/>
</dbReference>
<dbReference type="InterPro" id="IPR015590">
    <property type="entry name" value="Aldehyde_DH_dom"/>
</dbReference>
<dbReference type="AlphaFoldDB" id="A0A1X6XJ35"/>
<feature type="active site" evidence="3">
    <location>
        <position position="252"/>
    </location>
</feature>
<dbReference type="InterPro" id="IPR016163">
    <property type="entry name" value="Ald_DH_C"/>
</dbReference>
<reference evidence="7" key="1">
    <citation type="submission" date="2017-02" db="EMBL/GenBank/DDBJ databases">
        <authorList>
            <person name="Dridi B."/>
        </authorList>
    </citation>
    <scope>NUCLEOTIDE SEQUENCE [LARGE SCALE GENOMIC DNA]</scope>
    <source>
        <strain evidence="7">B Co 03.10</strain>
    </source>
</reference>
<dbReference type="InterPro" id="IPR016162">
    <property type="entry name" value="Ald_DH_N"/>
</dbReference>
<dbReference type="Gene3D" id="3.40.309.10">
    <property type="entry name" value="Aldehyde Dehydrogenase, Chain A, domain 2"/>
    <property type="match status" value="1"/>
</dbReference>
<dbReference type="EMBL" id="FWFF01000017">
    <property type="protein sequence ID" value="SLM99153.1"/>
    <property type="molecule type" value="Genomic_DNA"/>
</dbReference>
<dbReference type="Gene3D" id="3.40.605.10">
    <property type="entry name" value="Aldehyde Dehydrogenase, Chain A, domain 1"/>
    <property type="match status" value="1"/>
</dbReference>
<dbReference type="SUPFAM" id="SSF53720">
    <property type="entry name" value="ALDH-like"/>
    <property type="match status" value="1"/>
</dbReference>
<dbReference type="CDD" id="cd07139">
    <property type="entry name" value="ALDH_AldA-Rv0768"/>
    <property type="match status" value="1"/>
</dbReference>
<feature type="domain" description="Aldehyde dehydrogenase" evidence="5">
    <location>
        <begin position="13"/>
        <end position="476"/>
    </location>
</feature>
<comment type="similarity">
    <text evidence="1 4">Belongs to the aldehyde dehydrogenase family.</text>
</comment>